<evidence type="ECO:0000313" key="1">
    <source>
        <dbReference type="EMBL" id="GIY84161.1"/>
    </source>
</evidence>
<organism evidence="1 2">
    <name type="scientific">Caerostris extrusa</name>
    <name type="common">Bark spider</name>
    <name type="synonym">Caerostris bankana</name>
    <dbReference type="NCBI Taxonomy" id="172846"/>
    <lineage>
        <taxon>Eukaryota</taxon>
        <taxon>Metazoa</taxon>
        <taxon>Ecdysozoa</taxon>
        <taxon>Arthropoda</taxon>
        <taxon>Chelicerata</taxon>
        <taxon>Arachnida</taxon>
        <taxon>Araneae</taxon>
        <taxon>Araneomorphae</taxon>
        <taxon>Entelegynae</taxon>
        <taxon>Araneoidea</taxon>
        <taxon>Araneidae</taxon>
        <taxon>Caerostris</taxon>
    </lineage>
</organism>
<comment type="caution">
    <text evidence="1">The sequence shown here is derived from an EMBL/GenBank/DDBJ whole genome shotgun (WGS) entry which is preliminary data.</text>
</comment>
<protein>
    <submittedName>
        <fullName evidence="1">Uncharacterized protein</fullName>
    </submittedName>
</protein>
<keyword evidence="2" id="KW-1185">Reference proteome</keyword>
<evidence type="ECO:0000313" key="2">
    <source>
        <dbReference type="Proteomes" id="UP001054945"/>
    </source>
</evidence>
<sequence length="98" mass="11216">MVILMDLLHVFPDNMDGPYKACKIQEWIFYEYILNAVRQQGSEISILSGNAESVQCSKLLGSSKMPCHNIRSQFGHHVIASRERSVLPEWWACLHIAQ</sequence>
<reference evidence="1 2" key="1">
    <citation type="submission" date="2021-06" db="EMBL/GenBank/DDBJ databases">
        <title>Caerostris extrusa draft genome.</title>
        <authorList>
            <person name="Kono N."/>
            <person name="Arakawa K."/>
        </authorList>
    </citation>
    <scope>NUCLEOTIDE SEQUENCE [LARGE SCALE GENOMIC DNA]</scope>
</reference>
<name>A0AAV4WNV9_CAEEX</name>
<accession>A0AAV4WNV9</accession>
<proteinExistence type="predicted"/>
<gene>
    <name evidence="1" type="ORF">CEXT_364021</name>
</gene>
<dbReference type="Proteomes" id="UP001054945">
    <property type="component" value="Unassembled WGS sequence"/>
</dbReference>
<dbReference type="AlphaFoldDB" id="A0AAV4WNV9"/>
<dbReference type="EMBL" id="BPLR01016478">
    <property type="protein sequence ID" value="GIY84161.1"/>
    <property type="molecule type" value="Genomic_DNA"/>
</dbReference>